<sequence length="233" mass="27424">MDKEIMGIVIEDPRVLVANAYTKNSAIAYTKEKVGDDTLNFILPSSPAIFLNLALQAREQVVEVCKDELFMKVSDYKWQKNSRVLIDFFEIMMTQIIFSYSAIEAFANTSIPEDFIYHPKKKDNRFTESYKKEQTERYISLNEKLKDVLPNIFKVDSPTKLKEWNGYDTLQKLRDRIIHLKSSDTTPSTEVTKTIWGDLIRHQRTDFPSQAHALIGHFIEKEKEHRWFRMFPY</sequence>
<dbReference type="EMBL" id="WHLY01000002">
    <property type="protein sequence ID" value="MPR34435.1"/>
    <property type="molecule type" value="Genomic_DNA"/>
</dbReference>
<reference evidence="1 2" key="1">
    <citation type="submission" date="2019-10" db="EMBL/GenBank/DDBJ databases">
        <title>Draft Genome Sequence of Cytophagaceae sp. SJW1-29.</title>
        <authorList>
            <person name="Choi A."/>
        </authorList>
    </citation>
    <scope>NUCLEOTIDE SEQUENCE [LARGE SCALE GENOMIC DNA]</scope>
    <source>
        <strain evidence="1 2">SJW1-29</strain>
    </source>
</reference>
<dbReference type="Proteomes" id="UP000479293">
    <property type="component" value="Unassembled WGS sequence"/>
</dbReference>
<dbReference type="RefSeq" id="WP_152760652.1">
    <property type="nucleotide sequence ID" value="NZ_WHLY01000002.1"/>
</dbReference>
<keyword evidence="2" id="KW-1185">Reference proteome</keyword>
<evidence type="ECO:0000313" key="2">
    <source>
        <dbReference type="Proteomes" id="UP000479293"/>
    </source>
</evidence>
<gene>
    <name evidence="1" type="ORF">GBK04_13990</name>
</gene>
<accession>A0A7C9BJM6</accession>
<comment type="caution">
    <text evidence="1">The sequence shown here is derived from an EMBL/GenBank/DDBJ whole genome shotgun (WGS) entry which is preliminary data.</text>
</comment>
<organism evidence="1 2">
    <name type="scientific">Salmonirosea aquatica</name>
    <dbReference type="NCBI Taxonomy" id="2654236"/>
    <lineage>
        <taxon>Bacteria</taxon>
        <taxon>Pseudomonadati</taxon>
        <taxon>Bacteroidota</taxon>
        <taxon>Cytophagia</taxon>
        <taxon>Cytophagales</taxon>
        <taxon>Spirosomataceae</taxon>
        <taxon>Salmonirosea</taxon>
    </lineage>
</organism>
<name>A0A7C9BJM6_9BACT</name>
<dbReference type="AlphaFoldDB" id="A0A7C9BJM6"/>
<proteinExistence type="predicted"/>
<protein>
    <submittedName>
        <fullName evidence="1">Uncharacterized protein</fullName>
    </submittedName>
</protein>
<evidence type="ECO:0000313" key="1">
    <source>
        <dbReference type="EMBL" id="MPR34435.1"/>
    </source>
</evidence>